<dbReference type="Gene3D" id="1.20.5.1200">
    <property type="entry name" value="Alpha-tocopherol transfer"/>
    <property type="match status" value="1"/>
</dbReference>
<dbReference type="Proteomes" id="UP000327044">
    <property type="component" value="Unassembled WGS sequence"/>
</dbReference>
<protein>
    <recommendedName>
        <fullName evidence="1">CRAL-TRIO domain-containing protein</fullName>
    </recommendedName>
</protein>
<dbReference type="GO" id="GO:1902936">
    <property type="term" value="F:phosphatidylinositol bisphosphate binding"/>
    <property type="evidence" value="ECO:0007669"/>
    <property type="project" value="TreeGrafter"/>
</dbReference>
<dbReference type="Gene3D" id="1.10.8.20">
    <property type="entry name" value="N-terminal domain of phosphatidylinositol transfer protein sec14p"/>
    <property type="match status" value="1"/>
</dbReference>
<feature type="domain" description="CRAL-TRIO" evidence="1">
    <location>
        <begin position="94"/>
        <end position="262"/>
    </location>
</feature>
<accession>A0A5N4AER3</accession>
<dbReference type="PANTHER" id="PTHR10174">
    <property type="entry name" value="ALPHA-TOCOPHEROL TRANSFER PROTEIN-RELATED"/>
    <property type="match status" value="1"/>
</dbReference>
<dbReference type="Gene3D" id="3.40.525.10">
    <property type="entry name" value="CRAL-TRIO lipid binding domain"/>
    <property type="match status" value="1"/>
</dbReference>
<dbReference type="InterPro" id="IPR036273">
    <property type="entry name" value="CRAL/TRIO_N_dom_sf"/>
</dbReference>
<dbReference type="OrthoDB" id="8169913at2759"/>
<dbReference type="SUPFAM" id="SSF52087">
    <property type="entry name" value="CRAL/TRIO domain"/>
    <property type="match status" value="1"/>
</dbReference>
<dbReference type="InterPro" id="IPR036865">
    <property type="entry name" value="CRAL-TRIO_dom_sf"/>
</dbReference>
<evidence type="ECO:0000313" key="3">
    <source>
        <dbReference type="Proteomes" id="UP000327044"/>
    </source>
</evidence>
<keyword evidence="3" id="KW-1185">Reference proteome</keyword>
<dbReference type="InterPro" id="IPR001251">
    <property type="entry name" value="CRAL-TRIO_dom"/>
</dbReference>
<dbReference type="PROSITE" id="PS50191">
    <property type="entry name" value="CRAL_TRIO"/>
    <property type="match status" value="1"/>
</dbReference>
<evidence type="ECO:0000313" key="2">
    <source>
        <dbReference type="EMBL" id="KAB0795799.1"/>
    </source>
</evidence>
<dbReference type="CDD" id="cd00170">
    <property type="entry name" value="SEC14"/>
    <property type="match status" value="1"/>
</dbReference>
<dbReference type="PANTHER" id="PTHR10174:SF216">
    <property type="entry name" value="CRAL-TRIO DOMAIN-CONTAINING PROTEIN-RELATED"/>
    <property type="match status" value="1"/>
</dbReference>
<dbReference type="SUPFAM" id="SSF46938">
    <property type="entry name" value="CRAL/TRIO N-terminal domain"/>
    <property type="match status" value="1"/>
</dbReference>
<gene>
    <name evidence="2" type="ORF">PPYR_09860</name>
</gene>
<evidence type="ECO:0000259" key="1">
    <source>
        <dbReference type="PROSITE" id="PS50191"/>
    </source>
</evidence>
<dbReference type="Pfam" id="PF00650">
    <property type="entry name" value="CRAL_TRIO"/>
    <property type="match status" value="1"/>
</dbReference>
<proteinExistence type="predicted"/>
<reference evidence="2 3" key="1">
    <citation type="journal article" date="2018" name="Elife">
        <title>Firefly genomes illuminate parallel origins of bioluminescence in beetles.</title>
        <authorList>
            <person name="Fallon T.R."/>
            <person name="Lower S.E."/>
            <person name="Chang C.H."/>
            <person name="Bessho-Uehara M."/>
            <person name="Martin G.J."/>
            <person name="Bewick A.J."/>
            <person name="Behringer M."/>
            <person name="Debat H.J."/>
            <person name="Wong I."/>
            <person name="Day J.C."/>
            <person name="Suvorov A."/>
            <person name="Silva C.J."/>
            <person name="Stanger-Hall K.F."/>
            <person name="Hall D.W."/>
            <person name="Schmitz R.J."/>
            <person name="Nelson D.R."/>
            <person name="Lewis S.M."/>
            <person name="Shigenobu S."/>
            <person name="Bybee S.M."/>
            <person name="Larracuente A.M."/>
            <person name="Oba Y."/>
            <person name="Weng J.K."/>
        </authorList>
    </citation>
    <scope>NUCLEOTIDE SEQUENCE [LARGE SCALE GENOMIC DNA]</scope>
    <source>
        <strain evidence="2">1611_PpyrPB1</strain>
        <tissue evidence="2">Whole body</tissue>
    </source>
</reference>
<dbReference type="PRINTS" id="PR00180">
    <property type="entry name" value="CRETINALDHBP"/>
</dbReference>
<dbReference type="InParanoid" id="A0A5N4AER3"/>
<dbReference type="GO" id="GO:0016020">
    <property type="term" value="C:membrane"/>
    <property type="evidence" value="ECO:0007669"/>
    <property type="project" value="TreeGrafter"/>
</dbReference>
<sequence length="315" mass="36381">MGIAVKIRPLPKDLQQKAVRELNEDPKRIQEAVDHVTEWLQKQPHLNVRNDEQMTVAFLRGCKWNLQMAKDKLDTFYSVKTAYPELFQDRDPLSPAIQKVLDAGNVFPMPKPENYVGPVFTIYTLRNVQENEISLLETMKVFFMTLEILLMEDDDFVISGITGVVDHNECPVSYYLQFTPVLMKNFLQCIQNAYPLRVKGCAVFNTLTVFETIFNTFIKPFLGSKLRKRVTVPNKEQSKEFLSKFPRSLLPIEYGGTNGSMDDAAEQWKKKVESYRQWFLDDAKYGTNEKLRVDKSKTIEDGVITDGTFRNLVID</sequence>
<dbReference type="AlphaFoldDB" id="A0A5N4AER3"/>
<comment type="caution">
    <text evidence="2">The sequence shown here is derived from an EMBL/GenBank/DDBJ whole genome shotgun (WGS) entry which is preliminary data.</text>
</comment>
<organism evidence="2 3">
    <name type="scientific">Photinus pyralis</name>
    <name type="common">Common eastern firefly</name>
    <name type="synonym">Lampyris pyralis</name>
    <dbReference type="NCBI Taxonomy" id="7054"/>
    <lineage>
        <taxon>Eukaryota</taxon>
        <taxon>Metazoa</taxon>
        <taxon>Ecdysozoa</taxon>
        <taxon>Arthropoda</taxon>
        <taxon>Hexapoda</taxon>
        <taxon>Insecta</taxon>
        <taxon>Pterygota</taxon>
        <taxon>Neoptera</taxon>
        <taxon>Endopterygota</taxon>
        <taxon>Coleoptera</taxon>
        <taxon>Polyphaga</taxon>
        <taxon>Elateriformia</taxon>
        <taxon>Elateroidea</taxon>
        <taxon>Lampyridae</taxon>
        <taxon>Lampyrinae</taxon>
        <taxon>Photinus</taxon>
    </lineage>
</organism>
<dbReference type="EMBL" id="VVIM01000007">
    <property type="protein sequence ID" value="KAB0795799.1"/>
    <property type="molecule type" value="Genomic_DNA"/>
</dbReference>
<name>A0A5N4AER3_PHOPY</name>